<protein>
    <recommendedName>
        <fullName evidence="4">VanZ like family protein</fullName>
    </recommendedName>
</protein>
<feature type="transmembrane region" description="Helical" evidence="1">
    <location>
        <begin position="23"/>
        <end position="44"/>
    </location>
</feature>
<feature type="transmembrane region" description="Helical" evidence="1">
    <location>
        <begin position="64"/>
        <end position="85"/>
    </location>
</feature>
<feature type="transmembrane region" description="Helical" evidence="1">
    <location>
        <begin position="106"/>
        <end position="130"/>
    </location>
</feature>
<keyword evidence="1" id="KW-0472">Membrane</keyword>
<dbReference type="AlphaFoldDB" id="A0ABD6DQS2"/>
<keyword evidence="1" id="KW-1133">Transmembrane helix</keyword>
<name>A0ABD6DQS2_9EURY</name>
<reference evidence="2 3" key="1">
    <citation type="journal article" date="2019" name="Int. J. Syst. Evol. Microbiol.">
        <title>The Global Catalogue of Microorganisms (GCM) 10K type strain sequencing project: providing services to taxonomists for standard genome sequencing and annotation.</title>
        <authorList>
            <consortium name="The Broad Institute Genomics Platform"/>
            <consortium name="The Broad Institute Genome Sequencing Center for Infectious Disease"/>
            <person name="Wu L."/>
            <person name="Ma J."/>
        </authorList>
    </citation>
    <scope>NUCLEOTIDE SEQUENCE [LARGE SCALE GENOMIC DNA]</scope>
    <source>
        <strain evidence="2 3">CGMCC 1.10387</strain>
    </source>
</reference>
<comment type="caution">
    <text evidence="2">The sequence shown here is derived from an EMBL/GenBank/DDBJ whole genome shotgun (WGS) entry which is preliminary data.</text>
</comment>
<evidence type="ECO:0000313" key="3">
    <source>
        <dbReference type="Proteomes" id="UP001597092"/>
    </source>
</evidence>
<organism evidence="2 3">
    <name type="scientific">Halobellus litoreus</name>
    <dbReference type="NCBI Taxonomy" id="755310"/>
    <lineage>
        <taxon>Archaea</taxon>
        <taxon>Methanobacteriati</taxon>
        <taxon>Methanobacteriota</taxon>
        <taxon>Stenosarchaea group</taxon>
        <taxon>Halobacteria</taxon>
        <taxon>Halobacteriales</taxon>
        <taxon>Haloferacaceae</taxon>
        <taxon>Halobellus</taxon>
    </lineage>
</organism>
<proteinExistence type="predicted"/>
<dbReference type="EMBL" id="JBHUDP010000001">
    <property type="protein sequence ID" value="MFD1684299.1"/>
    <property type="molecule type" value="Genomic_DNA"/>
</dbReference>
<keyword evidence="1" id="KW-0812">Transmembrane</keyword>
<keyword evidence="3" id="KW-1185">Reference proteome</keyword>
<gene>
    <name evidence="2" type="ORF">ACFSAS_01595</name>
</gene>
<evidence type="ECO:0000313" key="2">
    <source>
        <dbReference type="EMBL" id="MFD1684299.1"/>
    </source>
</evidence>
<evidence type="ECO:0008006" key="4">
    <source>
        <dbReference type="Google" id="ProtNLM"/>
    </source>
</evidence>
<accession>A0ABD6DQS2</accession>
<evidence type="ECO:0000256" key="1">
    <source>
        <dbReference type="SAM" id="Phobius"/>
    </source>
</evidence>
<dbReference type="RefSeq" id="WP_256308211.1">
    <property type="nucleotide sequence ID" value="NZ_JANHAW010000002.1"/>
</dbReference>
<sequence length="164" mass="16350">MTGRTRGDAPGVRWSGRRARRVAVGWIGLVVLASVVDPSLFGPVDAPTTTPTDAGPTGSFDVDVFALSHVVAYGVLGWLVAVGIARGPGSERNGDVETTARSGTAAGLRTALAAVAVAAAVGLGVELVQAPLAARTASSADALLNAAGAGVAVGARTLLQRARR</sequence>
<dbReference type="Proteomes" id="UP001597092">
    <property type="component" value="Unassembled WGS sequence"/>
</dbReference>
<feature type="transmembrane region" description="Helical" evidence="1">
    <location>
        <begin position="142"/>
        <end position="159"/>
    </location>
</feature>